<dbReference type="SUPFAM" id="SSF47473">
    <property type="entry name" value="EF-hand"/>
    <property type="match status" value="1"/>
</dbReference>
<dbReference type="InterPro" id="IPR002048">
    <property type="entry name" value="EF_hand_dom"/>
</dbReference>
<dbReference type="AlphaFoldDB" id="G0WB00"/>
<feature type="domain" description="EF-hand" evidence="4">
    <location>
        <begin position="48"/>
        <end position="83"/>
    </location>
</feature>
<dbReference type="InterPro" id="IPR011992">
    <property type="entry name" value="EF-hand-dom_pair"/>
</dbReference>
<evidence type="ECO:0000256" key="3">
    <source>
        <dbReference type="ARBA" id="ARBA00022837"/>
    </source>
</evidence>
<keyword evidence="2" id="KW-0677">Repeat</keyword>
<dbReference type="STRING" id="1071378.G0WB00"/>
<feature type="domain" description="EF-hand" evidence="4">
    <location>
        <begin position="121"/>
        <end position="154"/>
    </location>
</feature>
<reference evidence="5 6" key="1">
    <citation type="journal article" date="2011" name="Proc. Natl. Acad. Sci. U.S.A.">
        <title>Evolutionary erosion of yeast sex chromosomes by mating-type switching accidents.</title>
        <authorList>
            <person name="Gordon J.L."/>
            <person name="Armisen D."/>
            <person name="Proux-Wera E."/>
            <person name="Oheigeartaigh S.S."/>
            <person name="Byrne K.P."/>
            <person name="Wolfe K.H."/>
        </authorList>
    </citation>
    <scope>NUCLEOTIDE SEQUENCE [LARGE SCALE GENOMIC DNA]</scope>
    <source>
        <strain evidence="6">ATCC 10597 / BCRC 20456 / CBS 421 / NBRC 0211 / NRRL Y-12639</strain>
    </source>
</reference>
<evidence type="ECO:0000259" key="4">
    <source>
        <dbReference type="PROSITE" id="PS50222"/>
    </source>
</evidence>
<proteinExistence type="predicted"/>
<evidence type="ECO:0000256" key="1">
    <source>
        <dbReference type="ARBA" id="ARBA00022723"/>
    </source>
</evidence>
<dbReference type="InterPro" id="IPR050230">
    <property type="entry name" value="CALM/Myosin/TropC-like"/>
</dbReference>
<feature type="domain" description="EF-hand" evidence="4">
    <location>
        <begin position="12"/>
        <end position="47"/>
    </location>
</feature>
<dbReference type="PROSITE" id="PS00018">
    <property type="entry name" value="EF_HAND_1"/>
    <property type="match status" value="2"/>
</dbReference>
<sequence>MNRNTDAELDEDEKRDILEAFNIFDLNKDGHLDFHEFKAATRALGFEVDKKQLLELISHYDKDGRHLINFEDFQEIMIQWMLERDPMLEIKKAFHLFDEDGTGKITMKDLKKLAKSLDIRISDEELKEMIDEFDLDGDGGINEEEFISICTDTS</sequence>
<dbReference type="RefSeq" id="XP_003670163.1">
    <property type="nucleotide sequence ID" value="XM_003670115.1"/>
</dbReference>
<evidence type="ECO:0000313" key="5">
    <source>
        <dbReference type="EMBL" id="CCD24920.1"/>
    </source>
</evidence>
<keyword evidence="1" id="KW-0479">Metal-binding</keyword>
<protein>
    <recommendedName>
        <fullName evidence="4">EF-hand domain-containing protein</fullName>
    </recommendedName>
</protein>
<dbReference type="Pfam" id="PF13499">
    <property type="entry name" value="EF-hand_7"/>
    <property type="match status" value="2"/>
</dbReference>
<dbReference type="eggNOG" id="KOG0028">
    <property type="taxonomic scope" value="Eukaryota"/>
</dbReference>
<keyword evidence="6" id="KW-1185">Reference proteome</keyword>
<dbReference type="OrthoDB" id="343296at2759"/>
<name>G0WB00_NAUDC</name>
<dbReference type="HOGENOM" id="CLU_061288_18_1_1"/>
<dbReference type="PANTHER" id="PTHR23048:SF48">
    <property type="entry name" value="CENTRIN 3"/>
    <property type="match status" value="1"/>
</dbReference>
<dbReference type="GeneID" id="11498638"/>
<dbReference type="CDD" id="cd00051">
    <property type="entry name" value="EFh"/>
    <property type="match status" value="2"/>
</dbReference>
<dbReference type="Gene3D" id="1.10.238.10">
    <property type="entry name" value="EF-hand"/>
    <property type="match status" value="2"/>
</dbReference>
<dbReference type="PROSITE" id="PS50222">
    <property type="entry name" value="EF_HAND_2"/>
    <property type="match status" value="4"/>
</dbReference>
<gene>
    <name evidence="5" type="primary">NDAI0E01040</name>
    <name evidence="5" type="ordered locus">NDAI_0E01040</name>
</gene>
<keyword evidence="3" id="KW-0106">Calcium</keyword>
<dbReference type="FunFam" id="1.10.238.10:FF:000001">
    <property type="entry name" value="Calmodulin 1"/>
    <property type="match status" value="1"/>
</dbReference>
<organism evidence="5 6">
    <name type="scientific">Naumovozyma dairenensis (strain ATCC 10597 / BCRC 20456 / CBS 421 / NBRC 0211 / NRRL Y-12639)</name>
    <name type="common">Saccharomyces dairenensis</name>
    <dbReference type="NCBI Taxonomy" id="1071378"/>
    <lineage>
        <taxon>Eukaryota</taxon>
        <taxon>Fungi</taxon>
        <taxon>Dikarya</taxon>
        <taxon>Ascomycota</taxon>
        <taxon>Saccharomycotina</taxon>
        <taxon>Saccharomycetes</taxon>
        <taxon>Saccharomycetales</taxon>
        <taxon>Saccharomycetaceae</taxon>
        <taxon>Naumovozyma</taxon>
    </lineage>
</organism>
<dbReference type="SMART" id="SM00054">
    <property type="entry name" value="EFh"/>
    <property type="match status" value="4"/>
</dbReference>
<evidence type="ECO:0000313" key="6">
    <source>
        <dbReference type="Proteomes" id="UP000000689"/>
    </source>
</evidence>
<dbReference type="GO" id="GO:0016460">
    <property type="term" value="C:myosin II complex"/>
    <property type="evidence" value="ECO:0007669"/>
    <property type="project" value="TreeGrafter"/>
</dbReference>
<dbReference type="GO" id="GO:0005509">
    <property type="term" value="F:calcium ion binding"/>
    <property type="evidence" value="ECO:0007669"/>
    <property type="project" value="InterPro"/>
</dbReference>
<dbReference type="Proteomes" id="UP000000689">
    <property type="component" value="Chromosome 5"/>
</dbReference>
<dbReference type="PANTHER" id="PTHR23048">
    <property type="entry name" value="MYOSIN LIGHT CHAIN 1, 3"/>
    <property type="match status" value="1"/>
</dbReference>
<evidence type="ECO:0000256" key="2">
    <source>
        <dbReference type="ARBA" id="ARBA00022737"/>
    </source>
</evidence>
<dbReference type="EMBL" id="HE580271">
    <property type="protein sequence ID" value="CCD24920.1"/>
    <property type="molecule type" value="Genomic_DNA"/>
</dbReference>
<feature type="domain" description="EF-hand" evidence="4">
    <location>
        <begin position="85"/>
        <end position="120"/>
    </location>
</feature>
<dbReference type="InterPro" id="IPR018247">
    <property type="entry name" value="EF_Hand_1_Ca_BS"/>
</dbReference>
<dbReference type="KEGG" id="ndi:NDAI_0E01040"/>
<accession>G0WB00</accession>